<accession>A0ACB9DYW4</accession>
<proteinExistence type="predicted"/>
<protein>
    <submittedName>
        <fullName evidence="1">Uncharacterized protein</fullName>
    </submittedName>
</protein>
<evidence type="ECO:0000313" key="1">
    <source>
        <dbReference type="EMBL" id="KAI3751656.1"/>
    </source>
</evidence>
<name>A0ACB9DYW4_CICIN</name>
<keyword evidence="2" id="KW-1185">Reference proteome</keyword>
<organism evidence="1 2">
    <name type="scientific">Cichorium intybus</name>
    <name type="common">Chicory</name>
    <dbReference type="NCBI Taxonomy" id="13427"/>
    <lineage>
        <taxon>Eukaryota</taxon>
        <taxon>Viridiplantae</taxon>
        <taxon>Streptophyta</taxon>
        <taxon>Embryophyta</taxon>
        <taxon>Tracheophyta</taxon>
        <taxon>Spermatophyta</taxon>
        <taxon>Magnoliopsida</taxon>
        <taxon>eudicotyledons</taxon>
        <taxon>Gunneridae</taxon>
        <taxon>Pentapetalae</taxon>
        <taxon>asterids</taxon>
        <taxon>campanulids</taxon>
        <taxon>Asterales</taxon>
        <taxon>Asteraceae</taxon>
        <taxon>Cichorioideae</taxon>
        <taxon>Cichorieae</taxon>
        <taxon>Cichoriinae</taxon>
        <taxon>Cichorium</taxon>
    </lineage>
</organism>
<reference evidence="2" key="1">
    <citation type="journal article" date="2022" name="Mol. Ecol. Resour.">
        <title>The genomes of chicory, endive, great burdock and yacon provide insights into Asteraceae palaeo-polyploidization history and plant inulin production.</title>
        <authorList>
            <person name="Fan W."/>
            <person name="Wang S."/>
            <person name="Wang H."/>
            <person name="Wang A."/>
            <person name="Jiang F."/>
            <person name="Liu H."/>
            <person name="Zhao H."/>
            <person name="Xu D."/>
            <person name="Zhang Y."/>
        </authorList>
    </citation>
    <scope>NUCLEOTIDE SEQUENCE [LARGE SCALE GENOMIC DNA]</scope>
    <source>
        <strain evidence="2">cv. Punajuju</strain>
    </source>
</reference>
<dbReference type="EMBL" id="CM042012">
    <property type="protein sequence ID" value="KAI3751656.1"/>
    <property type="molecule type" value="Genomic_DNA"/>
</dbReference>
<comment type="caution">
    <text evidence="1">The sequence shown here is derived from an EMBL/GenBank/DDBJ whole genome shotgun (WGS) entry which is preliminary data.</text>
</comment>
<sequence length="117" mass="13090">MLLRGDAEIDPQDKWVSTGDLNAKSHEEDTYASSSITRLADEIILQILNKLLDLKILCVCYLVSKRFPSIVLQVDAVSFTAPLLDSNVPDNNAASACHFFVLQRVLTFRHDVSEQVQ</sequence>
<reference evidence="1 2" key="2">
    <citation type="journal article" date="2022" name="Mol. Ecol. Resour.">
        <title>The genomes of chicory, endive, great burdock and yacon provide insights into Asteraceae paleo-polyploidization history and plant inulin production.</title>
        <authorList>
            <person name="Fan W."/>
            <person name="Wang S."/>
            <person name="Wang H."/>
            <person name="Wang A."/>
            <person name="Jiang F."/>
            <person name="Liu H."/>
            <person name="Zhao H."/>
            <person name="Xu D."/>
            <person name="Zhang Y."/>
        </authorList>
    </citation>
    <scope>NUCLEOTIDE SEQUENCE [LARGE SCALE GENOMIC DNA]</scope>
    <source>
        <strain evidence="2">cv. Punajuju</strain>
        <tissue evidence="1">Leaves</tissue>
    </source>
</reference>
<dbReference type="Proteomes" id="UP001055811">
    <property type="component" value="Linkage Group LG04"/>
</dbReference>
<evidence type="ECO:0000313" key="2">
    <source>
        <dbReference type="Proteomes" id="UP001055811"/>
    </source>
</evidence>
<gene>
    <name evidence="1" type="ORF">L2E82_22747</name>
</gene>